<feature type="compositionally biased region" description="Basic residues" evidence="1">
    <location>
        <begin position="61"/>
        <end position="71"/>
    </location>
</feature>
<protein>
    <submittedName>
        <fullName evidence="2">Transcription factor p8</fullName>
    </submittedName>
</protein>
<name>B8XR87_PARLI</name>
<dbReference type="EMBL" id="FJ423772">
    <property type="protein sequence ID" value="ACJ45038.1"/>
    <property type="molecule type" value="mRNA"/>
</dbReference>
<dbReference type="Pfam" id="PF10195">
    <property type="entry name" value="Phospho_p8"/>
    <property type="match status" value="1"/>
</dbReference>
<dbReference type="InterPro" id="IPR018792">
    <property type="entry name" value="NUPR1-like"/>
</dbReference>
<sequence>MSEDHFDELEHYNYDPPIRSGASGKGLTKKEKATKEHDNPHTTKEARLVEDQITNSEQKKKDKIKKQNSKE</sequence>
<reference evidence="2" key="1">
    <citation type="journal article" date="2009" name="Mol. Biol. Rep.">
        <title>In silico cloning and characterization of p8 homolog cDNA from common urchin (Paracentrotus lividus).</title>
        <authorList>
            <person name="Wang J.Q."/>
            <person name="Han J.C."/>
            <person name="Li D.Z."/>
            <person name="Li L.C."/>
        </authorList>
    </citation>
    <scope>NUCLEOTIDE SEQUENCE</scope>
</reference>
<evidence type="ECO:0000313" key="2">
    <source>
        <dbReference type="EMBL" id="ACJ45038.1"/>
    </source>
</evidence>
<proteinExistence type="evidence at transcript level"/>
<feature type="compositionally biased region" description="Basic and acidic residues" evidence="1">
    <location>
        <begin position="28"/>
        <end position="50"/>
    </location>
</feature>
<evidence type="ECO:0000256" key="1">
    <source>
        <dbReference type="SAM" id="MobiDB-lite"/>
    </source>
</evidence>
<accession>B8XR87</accession>
<organism evidence="2">
    <name type="scientific">Paracentrotus lividus</name>
    <name type="common">Common sea urchin</name>
    <dbReference type="NCBI Taxonomy" id="7656"/>
    <lineage>
        <taxon>Eukaryota</taxon>
        <taxon>Metazoa</taxon>
        <taxon>Echinodermata</taxon>
        <taxon>Eleutherozoa</taxon>
        <taxon>Echinozoa</taxon>
        <taxon>Echinoidea</taxon>
        <taxon>Euechinoidea</taxon>
        <taxon>Echinacea</taxon>
        <taxon>Camarodonta</taxon>
        <taxon>Echinidea</taxon>
        <taxon>Echinidae</taxon>
        <taxon>Paracentrotus</taxon>
    </lineage>
</organism>
<feature type="region of interest" description="Disordered" evidence="1">
    <location>
        <begin position="1"/>
        <end position="71"/>
    </location>
</feature>
<dbReference type="AlphaFoldDB" id="B8XR87"/>